<evidence type="ECO:0000256" key="1">
    <source>
        <dbReference type="ARBA" id="ARBA00001962"/>
    </source>
</evidence>
<dbReference type="SUPFAM" id="SSF51197">
    <property type="entry name" value="Clavaminate synthase-like"/>
    <property type="match status" value="1"/>
</dbReference>
<dbReference type="AlphaFoldDB" id="A0A3E2GSE8"/>
<name>A0A3E2GSE8_SCYLI</name>
<comment type="similarity">
    <text evidence="2">Belongs to the PhyH family.</text>
</comment>
<evidence type="ECO:0000256" key="3">
    <source>
        <dbReference type="ARBA" id="ARBA00011738"/>
    </source>
</evidence>
<accession>A0A3E2GSE8</accession>
<evidence type="ECO:0000256" key="5">
    <source>
        <dbReference type="ARBA" id="ARBA00022964"/>
    </source>
</evidence>
<keyword evidence="6" id="KW-0560">Oxidoreductase</keyword>
<gene>
    <name evidence="8" type="ORF">B7463_g12254</name>
</gene>
<dbReference type="Pfam" id="PF05721">
    <property type="entry name" value="PhyH"/>
    <property type="match status" value="1"/>
</dbReference>
<evidence type="ECO:0000256" key="2">
    <source>
        <dbReference type="ARBA" id="ARBA00005830"/>
    </source>
</evidence>
<dbReference type="OrthoDB" id="445007at2759"/>
<reference evidence="8 9" key="1">
    <citation type="submission" date="2018-05" db="EMBL/GenBank/DDBJ databases">
        <title>Draft genome sequence of Scytalidium lignicola DSM 105466, a ubiquitous saprotrophic fungus.</title>
        <authorList>
            <person name="Buettner E."/>
            <person name="Gebauer A.M."/>
            <person name="Hofrichter M."/>
            <person name="Liers C."/>
            <person name="Kellner H."/>
        </authorList>
    </citation>
    <scope>NUCLEOTIDE SEQUENCE [LARGE SCALE GENOMIC DNA]</scope>
    <source>
        <strain evidence="8 9">DSM 105466</strain>
    </source>
</reference>
<comment type="cofactor">
    <cofactor evidence="1">
        <name>Fe cation</name>
        <dbReference type="ChEBI" id="CHEBI:24875"/>
    </cofactor>
</comment>
<feature type="non-terminal residue" evidence="8">
    <location>
        <position position="1"/>
    </location>
</feature>
<keyword evidence="5" id="KW-0223">Dioxygenase</keyword>
<evidence type="ECO:0000313" key="9">
    <source>
        <dbReference type="Proteomes" id="UP000258309"/>
    </source>
</evidence>
<keyword evidence="7" id="KW-0408">Iron</keyword>
<dbReference type="PANTHER" id="PTHR20883:SF45">
    <property type="entry name" value="PHYTANOYL-COA DIOXYGENASE FAMILY PROTEIN"/>
    <property type="match status" value="1"/>
</dbReference>
<comment type="subunit">
    <text evidence="3">Homodimer.</text>
</comment>
<evidence type="ECO:0000256" key="4">
    <source>
        <dbReference type="ARBA" id="ARBA00022723"/>
    </source>
</evidence>
<dbReference type="GO" id="GO:0051213">
    <property type="term" value="F:dioxygenase activity"/>
    <property type="evidence" value="ECO:0007669"/>
    <property type="project" value="UniProtKB-KW"/>
</dbReference>
<keyword evidence="9" id="KW-1185">Reference proteome</keyword>
<organism evidence="8 9">
    <name type="scientific">Scytalidium lignicola</name>
    <name type="common">Hyphomycete</name>
    <dbReference type="NCBI Taxonomy" id="5539"/>
    <lineage>
        <taxon>Eukaryota</taxon>
        <taxon>Fungi</taxon>
        <taxon>Dikarya</taxon>
        <taxon>Ascomycota</taxon>
        <taxon>Pezizomycotina</taxon>
        <taxon>Leotiomycetes</taxon>
        <taxon>Leotiomycetes incertae sedis</taxon>
        <taxon>Scytalidium</taxon>
    </lineage>
</organism>
<dbReference type="Gene3D" id="2.60.120.620">
    <property type="entry name" value="q2cbj1_9rhob like domain"/>
    <property type="match status" value="1"/>
</dbReference>
<sequence length="327" mass="36546">MSPSRVEDPLPDKPAGGFPEHLAKDSKAAVVDSFDSSTVSAETVIESLIRNGGCIVRNIVSKEDIAAIDADVRPYIMKDQPWKGDFFPPETRRVTGLVEKSPTFTRKILGNDIYQAVCTKLLSSTHESWLGQKLETSVSPPQVNNTIVFSIAPGAKRQELHRDDMNYHNELPPISSHTEYTVGRDCGIGFFVAGKKTSKANGATRFIPRSHLWAKTQPPNEDLCYYAELEPGDGFIMLASAYHGGSANTTTDQERLVFSCFMIKGVLRQEENQFLANSLESVKQYDARLQKLIGYTVSMPWLGWVDFDDPRNMLLDGSQEKERIDFY</sequence>
<proteinExistence type="inferred from homology"/>
<evidence type="ECO:0008006" key="10">
    <source>
        <dbReference type="Google" id="ProtNLM"/>
    </source>
</evidence>
<dbReference type="PANTHER" id="PTHR20883">
    <property type="entry name" value="PHYTANOYL-COA DIOXYGENASE DOMAIN CONTAINING 1"/>
    <property type="match status" value="1"/>
</dbReference>
<dbReference type="InterPro" id="IPR008775">
    <property type="entry name" value="Phytyl_CoA_dOase-like"/>
</dbReference>
<dbReference type="STRING" id="5539.A0A3E2GSE8"/>
<comment type="caution">
    <text evidence="8">The sequence shown here is derived from an EMBL/GenBank/DDBJ whole genome shotgun (WGS) entry which is preliminary data.</text>
</comment>
<evidence type="ECO:0000313" key="8">
    <source>
        <dbReference type="EMBL" id="RFU24084.1"/>
    </source>
</evidence>
<feature type="non-terminal residue" evidence="8">
    <location>
        <position position="327"/>
    </location>
</feature>
<protein>
    <recommendedName>
        <fullName evidence="10">Phytanoyl-CoA dioxygenase</fullName>
    </recommendedName>
</protein>
<evidence type="ECO:0000256" key="6">
    <source>
        <dbReference type="ARBA" id="ARBA00023002"/>
    </source>
</evidence>
<dbReference type="Proteomes" id="UP000258309">
    <property type="component" value="Unassembled WGS sequence"/>
</dbReference>
<dbReference type="GO" id="GO:0046872">
    <property type="term" value="F:metal ion binding"/>
    <property type="evidence" value="ECO:0007669"/>
    <property type="project" value="UniProtKB-KW"/>
</dbReference>
<evidence type="ECO:0000256" key="7">
    <source>
        <dbReference type="ARBA" id="ARBA00023004"/>
    </source>
</evidence>
<keyword evidence="4" id="KW-0479">Metal-binding</keyword>
<dbReference type="EMBL" id="NCSJ02000517">
    <property type="protein sequence ID" value="RFU24084.1"/>
    <property type="molecule type" value="Genomic_DNA"/>
</dbReference>
<dbReference type="OMA" id="GTRFIPG"/>